<evidence type="ECO:0000313" key="2">
    <source>
        <dbReference type="Proteomes" id="UP000708576"/>
    </source>
</evidence>
<keyword evidence="2" id="KW-1185">Reference proteome</keyword>
<reference evidence="1 2" key="1">
    <citation type="journal article" date="2015" name="Int. J. Syst. Evol. Microbiol.">
        <title>Carboxylicivirga linearis sp. nov., isolated from a sea cucumber culture pond.</title>
        <authorList>
            <person name="Wang F.Q."/>
            <person name="Zhou Y.X."/>
            <person name="Lin X.Z."/>
            <person name="Chen G.J."/>
            <person name="Du Z.J."/>
        </authorList>
    </citation>
    <scope>NUCLEOTIDE SEQUENCE [LARGE SCALE GENOMIC DNA]</scope>
    <source>
        <strain evidence="1 2">FB218</strain>
    </source>
</reference>
<comment type="caution">
    <text evidence="1">The sequence shown here is derived from an EMBL/GenBank/DDBJ whole genome shotgun (WGS) entry which is preliminary data.</text>
</comment>
<organism evidence="1 2">
    <name type="scientific">Carboxylicivirga linearis</name>
    <dbReference type="NCBI Taxonomy" id="1628157"/>
    <lineage>
        <taxon>Bacteria</taxon>
        <taxon>Pseudomonadati</taxon>
        <taxon>Bacteroidota</taxon>
        <taxon>Bacteroidia</taxon>
        <taxon>Marinilabiliales</taxon>
        <taxon>Marinilabiliaceae</taxon>
        <taxon>Carboxylicivirga</taxon>
    </lineage>
</organism>
<proteinExistence type="predicted"/>
<dbReference type="EMBL" id="JAGUCO010000003">
    <property type="protein sequence ID" value="MBS2098008.1"/>
    <property type="molecule type" value="Genomic_DNA"/>
</dbReference>
<name>A0ABS5JT06_9BACT</name>
<sequence length="317" mass="36672">MNLNGFHITYRLGVLILVFLSYSCSKESYNVVWNGVILDSETHQPVPFTSIQTKALFQSNIDQSKVEEHHLLSDANGQFFCRFEKAYRVNILVEPTRHQTFNESYFISKSKLPDTIYLHRSDNSIDLQMSLNEKGFHSNAPFISQQMIYTSGKRKYGTSTQKKGFDFLNQQSNLSQFDIGLNIKKQQNNYEIELFATQEGGIFPVYSNQISESFFLEIENAPLHGYQKNYRINGNEAGYFLKCRDGKHFAKVVFKPELYKLNITSRQDSIVEMGLKFNYILQNDSTSYSYFPVIDILEQINEQQLTSILDTIPISNQ</sequence>
<dbReference type="Proteomes" id="UP000708576">
    <property type="component" value="Unassembled WGS sequence"/>
</dbReference>
<protein>
    <submittedName>
        <fullName evidence="1">Uncharacterized protein</fullName>
    </submittedName>
</protein>
<accession>A0ABS5JT06</accession>
<dbReference type="RefSeq" id="WP_212215224.1">
    <property type="nucleotide sequence ID" value="NZ_JAGUCO010000003.1"/>
</dbReference>
<gene>
    <name evidence="1" type="ORF">KEM10_06915</name>
</gene>
<evidence type="ECO:0000313" key="1">
    <source>
        <dbReference type="EMBL" id="MBS2098008.1"/>
    </source>
</evidence>